<dbReference type="InterPro" id="IPR036388">
    <property type="entry name" value="WH-like_DNA-bd_sf"/>
</dbReference>
<gene>
    <name evidence="1" type="ORF">AVDCRST_MAG53-1626</name>
</gene>
<evidence type="ECO:0008006" key="2">
    <source>
        <dbReference type="Google" id="ProtNLM"/>
    </source>
</evidence>
<proteinExistence type="predicted"/>
<organism evidence="1">
    <name type="scientific">uncultured Solirubrobacteraceae bacterium</name>
    <dbReference type="NCBI Taxonomy" id="1162706"/>
    <lineage>
        <taxon>Bacteria</taxon>
        <taxon>Bacillati</taxon>
        <taxon>Actinomycetota</taxon>
        <taxon>Thermoleophilia</taxon>
        <taxon>Solirubrobacterales</taxon>
        <taxon>Solirubrobacteraceae</taxon>
        <taxon>environmental samples</taxon>
    </lineage>
</organism>
<dbReference type="AlphaFoldDB" id="A0A6J4S9U4"/>
<name>A0A6J4S9U4_9ACTN</name>
<reference evidence="1" key="1">
    <citation type="submission" date="2020-02" db="EMBL/GenBank/DDBJ databases">
        <authorList>
            <person name="Meier V. D."/>
        </authorList>
    </citation>
    <scope>NUCLEOTIDE SEQUENCE</scope>
    <source>
        <strain evidence="1">AVDCRST_MAG53</strain>
    </source>
</reference>
<dbReference type="Gene3D" id="1.10.10.10">
    <property type="entry name" value="Winged helix-like DNA-binding domain superfamily/Winged helix DNA-binding domain"/>
    <property type="match status" value="1"/>
</dbReference>
<dbReference type="EMBL" id="CADCVR010000048">
    <property type="protein sequence ID" value="CAA9492700.1"/>
    <property type="molecule type" value="Genomic_DNA"/>
</dbReference>
<accession>A0A6J4S9U4</accession>
<sequence>MSGRSSICCAAAHRPSDRRHAGALGRDRRSHVANLLRKLGVRSREAAVAMATDLRAPRVRSDAPA</sequence>
<protein>
    <recommendedName>
        <fullName evidence="2">HTH luxR-type domain-containing protein</fullName>
    </recommendedName>
</protein>
<evidence type="ECO:0000313" key="1">
    <source>
        <dbReference type="EMBL" id="CAA9492700.1"/>
    </source>
</evidence>